<feature type="chain" id="PRO_5013099658" description="DUF4136 domain-containing protein" evidence="1">
    <location>
        <begin position="26"/>
        <end position="182"/>
    </location>
</feature>
<accession>A0A239EUE4</accession>
<dbReference type="RefSeq" id="WP_089318960.1">
    <property type="nucleotide sequence ID" value="NZ_FZOQ01000007.1"/>
</dbReference>
<dbReference type="EMBL" id="FZOQ01000007">
    <property type="protein sequence ID" value="SNS47898.1"/>
    <property type="molecule type" value="Genomic_DNA"/>
</dbReference>
<gene>
    <name evidence="3" type="ORF">SAMN06296052_10761</name>
</gene>
<evidence type="ECO:0000313" key="3">
    <source>
        <dbReference type="EMBL" id="SNS47898.1"/>
    </source>
</evidence>
<evidence type="ECO:0000313" key="4">
    <source>
        <dbReference type="Proteomes" id="UP000198432"/>
    </source>
</evidence>
<keyword evidence="4" id="KW-1185">Reference proteome</keyword>
<protein>
    <recommendedName>
        <fullName evidence="2">DUF4136 domain-containing protein</fullName>
    </recommendedName>
</protein>
<dbReference type="Pfam" id="PF13590">
    <property type="entry name" value="DUF4136"/>
    <property type="match status" value="1"/>
</dbReference>
<keyword evidence="1" id="KW-0732">Signal</keyword>
<organism evidence="3 4">
    <name type="scientific">Pontibacter ummariensis</name>
    <dbReference type="NCBI Taxonomy" id="1610492"/>
    <lineage>
        <taxon>Bacteria</taxon>
        <taxon>Pseudomonadati</taxon>
        <taxon>Bacteroidota</taxon>
        <taxon>Cytophagia</taxon>
        <taxon>Cytophagales</taxon>
        <taxon>Hymenobacteraceae</taxon>
        <taxon>Pontibacter</taxon>
    </lineage>
</organism>
<dbReference type="AlphaFoldDB" id="A0A239EUE4"/>
<dbReference type="OrthoDB" id="118896at2"/>
<dbReference type="Proteomes" id="UP000198432">
    <property type="component" value="Unassembled WGS sequence"/>
</dbReference>
<reference evidence="4" key="1">
    <citation type="submission" date="2017-06" db="EMBL/GenBank/DDBJ databases">
        <authorList>
            <person name="Varghese N."/>
            <person name="Submissions S."/>
        </authorList>
    </citation>
    <scope>NUCLEOTIDE SEQUENCE [LARGE SCALE GENOMIC DNA]</scope>
    <source>
        <strain evidence="4">NKM1</strain>
    </source>
</reference>
<evidence type="ECO:0000259" key="2">
    <source>
        <dbReference type="Pfam" id="PF13590"/>
    </source>
</evidence>
<sequence>MAQPLRLFFSFLVLLVVTGCSPAIHTNTEAVSGFNLNNYQTFGFYEVDASGDALGANYQQPINYLQEEIARQLEARGLTRTTTDPDLLINLGIVVDEQVQTRETSILTDPPNYIGQRRYTWKAREVEVGRYKEGTVSVHLVDKDQNELVWRGTAESILESKPAKLQEQIAQGVQKLFNALPQ</sequence>
<evidence type="ECO:0000256" key="1">
    <source>
        <dbReference type="SAM" id="SignalP"/>
    </source>
</evidence>
<dbReference type="Gene3D" id="3.30.160.670">
    <property type="match status" value="1"/>
</dbReference>
<proteinExistence type="predicted"/>
<feature type="domain" description="DUF4136" evidence="2">
    <location>
        <begin position="28"/>
        <end position="181"/>
    </location>
</feature>
<dbReference type="PROSITE" id="PS51257">
    <property type="entry name" value="PROKAR_LIPOPROTEIN"/>
    <property type="match status" value="1"/>
</dbReference>
<feature type="signal peptide" evidence="1">
    <location>
        <begin position="1"/>
        <end position="25"/>
    </location>
</feature>
<name>A0A239EUE4_9BACT</name>
<dbReference type="InterPro" id="IPR025411">
    <property type="entry name" value="DUF4136"/>
</dbReference>